<feature type="region of interest" description="Disordered" evidence="1">
    <location>
        <begin position="1"/>
        <end position="25"/>
    </location>
</feature>
<accession>A0ABN9SJQ0</accession>
<evidence type="ECO:0000256" key="1">
    <source>
        <dbReference type="SAM" id="MobiDB-lite"/>
    </source>
</evidence>
<gene>
    <name evidence="2" type="ORF">PCOR1329_LOCUS30163</name>
</gene>
<feature type="region of interest" description="Disordered" evidence="1">
    <location>
        <begin position="88"/>
        <end position="107"/>
    </location>
</feature>
<feature type="region of interest" description="Disordered" evidence="1">
    <location>
        <begin position="158"/>
        <end position="189"/>
    </location>
</feature>
<name>A0ABN9SJQ0_9DINO</name>
<dbReference type="Proteomes" id="UP001189429">
    <property type="component" value="Unassembled WGS sequence"/>
</dbReference>
<evidence type="ECO:0008006" key="4">
    <source>
        <dbReference type="Google" id="ProtNLM"/>
    </source>
</evidence>
<dbReference type="EMBL" id="CAUYUJ010011526">
    <property type="protein sequence ID" value="CAK0831959.1"/>
    <property type="molecule type" value="Genomic_DNA"/>
</dbReference>
<organism evidence="2 3">
    <name type="scientific">Prorocentrum cordatum</name>
    <dbReference type="NCBI Taxonomy" id="2364126"/>
    <lineage>
        <taxon>Eukaryota</taxon>
        <taxon>Sar</taxon>
        <taxon>Alveolata</taxon>
        <taxon>Dinophyceae</taxon>
        <taxon>Prorocentrales</taxon>
        <taxon>Prorocentraceae</taxon>
        <taxon>Prorocentrum</taxon>
    </lineage>
</organism>
<proteinExistence type="predicted"/>
<sequence>TAKSPHRSGVDSSGGPLGGESPRTSTGARFGLGCGRFVAILDAAPTTAGTRLASVFQQCFWHAQDIPPGCVLNMVVVACCPRARAASLGARRPWPGPPSERRGSELPELTAVSVDGSPLATGDDSVAKSPSCLGCGRTERRDSLTMIPSCLKSRRASVEDSGIRPPRVRKTGSMPVGLTSPEKDSCASPAGLPCLRRAKTISGDEQERGLRRKPRGSRVCFPSCFLSSTHDVTPYAEKYGVHPRFFEFDRQGNKRLTDSGIMEDIRRAEKCLSPLKLSRQLGPLTQVCKH</sequence>
<protein>
    <recommendedName>
        <fullName evidence="4">Peptide-methionine (S)-S-oxide reductase</fullName>
    </recommendedName>
</protein>
<comment type="caution">
    <text evidence="2">The sequence shown here is derived from an EMBL/GenBank/DDBJ whole genome shotgun (WGS) entry which is preliminary data.</text>
</comment>
<feature type="non-terminal residue" evidence="2">
    <location>
        <position position="1"/>
    </location>
</feature>
<evidence type="ECO:0000313" key="3">
    <source>
        <dbReference type="Proteomes" id="UP001189429"/>
    </source>
</evidence>
<reference evidence="2" key="1">
    <citation type="submission" date="2023-10" db="EMBL/GenBank/DDBJ databases">
        <authorList>
            <person name="Chen Y."/>
            <person name="Shah S."/>
            <person name="Dougan E. K."/>
            <person name="Thang M."/>
            <person name="Chan C."/>
        </authorList>
    </citation>
    <scope>NUCLEOTIDE SEQUENCE [LARGE SCALE GENOMIC DNA]</scope>
</reference>
<evidence type="ECO:0000313" key="2">
    <source>
        <dbReference type="EMBL" id="CAK0831959.1"/>
    </source>
</evidence>
<keyword evidence="3" id="KW-1185">Reference proteome</keyword>